<dbReference type="EMBL" id="JACHGN010000003">
    <property type="protein sequence ID" value="MBB5132003.1"/>
    <property type="molecule type" value="Genomic_DNA"/>
</dbReference>
<reference evidence="2 3" key="1">
    <citation type="submission" date="2020-08" db="EMBL/GenBank/DDBJ databases">
        <title>Genomic Encyclopedia of Type Strains, Phase IV (KMG-IV): sequencing the most valuable type-strain genomes for metagenomic binning, comparative biology and taxonomic classification.</title>
        <authorList>
            <person name="Goeker M."/>
        </authorList>
    </citation>
    <scope>NUCLEOTIDE SEQUENCE [LARGE SCALE GENOMIC DNA]</scope>
    <source>
        <strain evidence="2 3">DSM 45615</strain>
    </source>
</reference>
<keyword evidence="1" id="KW-0812">Transmembrane</keyword>
<feature type="transmembrane region" description="Helical" evidence="1">
    <location>
        <begin position="140"/>
        <end position="158"/>
    </location>
</feature>
<proteinExistence type="predicted"/>
<dbReference type="Proteomes" id="UP000578449">
    <property type="component" value="Unassembled WGS sequence"/>
</dbReference>
<name>A0A840P243_9ACTN</name>
<feature type="transmembrane region" description="Helical" evidence="1">
    <location>
        <begin position="165"/>
        <end position="184"/>
    </location>
</feature>
<keyword evidence="3" id="KW-1185">Reference proteome</keyword>
<comment type="caution">
    <text evidence="2">The sequence shown here is derived from an EMBL/GenBank/DDBJ whole genome shotgun (WGS) entry which is preliminary data.</text>
</comment>
<dbReference type="RefSeq" id="WP_185048800.1">
    <property type="nucleotide sequence ID" value="NZ_BAABIX010000028.1"/>
</dbReference>
<feature type="transmembrane region" description="Helical" evidence="1">
    <location>
        <begin position="190"/>
        <end position="207"/>
    </location>
</feature>
<evidence type="ECO:0000313" key="2">
    <source>
        <dbReference type="EMBL" id="MBB5132003.1"/>
    </source>
</evidence>
<sequence>MAGDDENGEGVLHPREALRLIEEQRGQVRRRLQPDPLFMYVPWGVAWTIGFGVLFLRLGLTGEPYVPIPSGVATGILLAAMAVAMAVTVFLGLRTGISVRGVSQDRGMMYGISWSVAFFTSGTIASRFVAVGRLDDREAGLLWSALSLLVIGVLYMAGGAVWRHWTMFFIGVGILAVNIVGTMAGPGWHALLTTVCCGGGFIVAGLVEHRRWRKAGA</sequence>
<gene>
    <name evidence="2" type="ORF">HNP84_001716</name>
</gene>
<organism evidence="2 3">
    <name type="scientific">Thermocatellispora tengchongensis</name>
    <dbReference type="NCBI Taxonomy" id="1073253"/>
    <lineage>
        <taxon>Bacteria</taxon>
        <taxon>Bacillati</taxon>
        <taxon>Actinomycetota</taxon>
        <taxon>Actinomycetes</taxon>
        <taxon>Streptosporangiales</taxon>
        <taxon>Streptosporangiaceae</taxon>
        <taxon>Thermocatellispora</taxon>
    </lineage>
</organism>
<feature type="transmembrane region" description="Helical" evidence="1">
    <location>
        <begin position="114"/>
        <end position="134"/>
    </location>
</feature>
<keyword evidence="1" id="KW-0472">Membrane</keyword>
<feature type="transmembrane region" description="Helical" evidence="1">
    <location>
        <begin position="72"/>
        <end position="93"/>
    </location>
</feature>
<feature type="transmembrane region" description="Helical" evidence="1">
    <location>
        <begin position="37"/>
        <end position="60"/>
    </location>
</feature>
<evidence type="ECO:0000313" key="3">
    <source>
        <dbReference type="Proteomes" id="UP000578449"/>
    </source>
</evidence>
<dbReference type="AlphaFoldDB" id="A0A840P243"/>
<keyword evidence="1" id="KW-1133">Transmembrane helix</keyword>
<accession>A0A840P243</accession>
<protein>
    <submittedName>
        <fullName evidence="2">Uncharacterized protein</fullName>
    </submittedName>
</protein>
<evidence type="ECO:0000256" key="1">
    <source>
        <dbReference type="SAM" id="Phobius"/>
    </source>
</evidence>